<sequence length="208" mass="21492">MPQLALSLPAASAISEKYSPCNGEDLEPSGDDDARGAVSITSKKAFGNGLGKASGSVCAKLSDGFVSVTAALGPGATDDSVEKKSRATSEPIMRKLNYASATLRFTFIQDAVTHPSTSQSGTSLRRSISFNSAPPGLDSIDGLANGAAFMNNVEYQTVTKPRGKANKDRAPENIGDQSHADTFTRRARDGPSPPASRTEAIKGSAVAG</sequence>
<dbReference type="Proteomes" id="UP000314294">
    <property type="component" value="Unassembled WGS sequence"/>
</dbReference>
<feature type="region of interest" description="Disordered" evidence="1">
    <location>
        <begin position="158"/>
        <end position="208"/>
    </location>
</feature>
<comment type="caution">
    <text evidence="2">The sequence shown here is derived from an EMBL/GenBank/DDBJ whole genome shotgun (WGS) entry which is preliminary data.</text>
</comment>
<feature type="compositionally biased region" description="Basic and acidic residues" evidence="1">
    <location>
        <begin position="178"/>
        <end position="189"/>
    </location>
</feature>
<accession>A0A4Z2GQ47</accession>
<reference evidence="2 3" key="1">
    <citation type="submission" date="2019-03" db="EMBL/GenBank/DDBJ databases">
        <title>First draft genome of Liparis tanakae, snailfish: a comprehensive survey of snailfish specific genes.</title>
        <authorList>
            <person name="Kim W."/>
            <person name="Song I."/>
            <person name="Jeong J.-H."/>
            <person name="Kim D."/>
            <person name="Kim S."/>
            <person name="Ryu S."/>
            <person name="Song J.Y."/>
            <person name="Lee S.K."/>
        </authorList>
    </citation>
    <scope>NUCLEOTIDE SEQUENCE [LARGE SCALE GENOMIC DNA]</scope>
    <source>
        <tissue evidence="2">Muscle</tissue>
    </source>
</reference>
<organism evidence="2 3">
    <name type="scientific">Liparis tanakae</name>
    <name type="common">Tanaka's snailfish</name>
    <dbReference type="NCBI Taxonomy" id="230148"/>
    <lineage>
        <taxon>Eukaryota</taxon>
        <taxon>Metazoa</taxon>
        <taxon>Chordata</taxon>
        <taxon>Craniata</taxon>
        <taxon>Vertebrata</taxon>
        <taxon>Euteleostomi</taxon>
        <taxon>Actinopterygii</taxon>
        <taxon>Neopterygii</taxon>
        <taxon>Teleostei</taxon>
        <taxon>Neoteleostei</taxon>
        <taxon>Acanthomorphata</taxon>
        <taxon>Eupercaria</taxon>
        <taxon>Perciformes</taxon>
        <taxon>Cottioidei</taxon>
        <taxon>Cottales</taxon>
        <taxon>Liparidae</taxon>
        <taxon>Liparis</taxon>
    </lineage>
</organism>
<evidence type="ECO:0000313" key="2">
    <source>
        <dbReference type="EMBL" id="TNN55687.1"/>
    </source>
</evidence>
<dbReference type="AlphaFoldDB" id="A0A4Z2GQ47"/>
<keyword evidence="3" id="KW-1185">Reference proteome</keyword>
<gene>
    <name evidence="2" type="ORF">EYF80_034122</name>
</gene>
<evidence type="ECO:0000256" key="1">
    <source>
        <dbReference type="SAM" id="MobiDB-lite"/>
    </source>
</evidence>
<protein>
    <submittedName>
        <fullName evidence="2">Uncharacterized protein</fullName>
    </submittedName>
</protein>
<name>A0A4Z2GQ47_9TELE</name>
<evidence type="ECO:0000313" key="3">
    <source>
        <dbReference type="Proteomes" id="UP000314294"/>
    </source>
</evidence>
<proteinExistence type="predicted"/>
<dbReference type="EMBL" id="SRLO01000449">
    <property type="protein sequence ID" value="TNN55687.1"/>
    <property type="molecule type" value="Genomic_DNA"/>
</dbReference>